<feature type="region of interest" description="Disordered" evidence="1">
    <location>
        <begin position="21"/>
        <end position="59"/>
    </location>
</feature>
<reference evidence="2 3" key="1">
    <citation type="submission" date="2014-04" db="EMBL/GenBank/DDBJ databases">
        <authorList>
            <consortium name="DOE Joint Genome Institute"/>
            <person name="Kuo A."/>
            <person name="Kohler A."/>
            <person name="Nagy L.G."/>
            <person name="Floudas D."/>
            <person name="Copeland A."/>
            <person name="Barry K.W."/>
            <person name="Cichocki N."/>
            <person name="Veneault-Fourrey C."/>
            <person name="LaButti K."/>
            <person name="Lindquist E.A."/>
            <person name="Lipzen A."/>
            <person name="Lundell T."/>
            <person name="Morin E."/>
            <person name="Murat C."/>
            <person name="Sun H."/>
            <person name="Tunlid A."/>
            <person name="Henrissat B."/>
            <person name="Grigoriev I.V."/>
            <person name="Hibbett D.S."/>
            <person name="Martin F."/>
            <person name="Nordberg H.P."/>
            <person name="Cantor M.N."/>
            <person name="Hua S.X."/>
        </authorList>
    </citation>
    <scope>NUCLEOTIDE SEQUENCE [LARGE SCALE GENOMIC DNA]</scope>
    <source>
        <strain evidence="2 3">Foug A</strain>
    </source>
</reference>
<accession>A0A0C2ZY20</accession>
<dbReference type="OrthoDB" id="432299at2759"/>
<dbReference type="AlphaFoldDB" id="A0A0C2ZY20"/>
<name>A0A0C2ZY20_9AGAM</name>
<dbReference type="STRING" id="1036808.A0A0C2ZY20"/>
<reference evidence="3" key="2">
    <citation type="submission" date="2015-01" db="EMBL/GenBank/DDBJ databases">
        <title>Evolutionary Origins and Diversification of the Mycorrhizal Mutualists.</title>
        <authorList>
            <consortium name="DOE Joint Genome Institute"/>
            <consortium name="Mycorrhizal Genomics Consortium"/>
            <person name="Kohler A."/>
            <person name="Kuo A."/>
            <person name="Nagy L.G."/>
            <person name="Floudas D."/>
            <person name="Copeland A."/>
            <person name="Barry K.W."/>
            <person name="Cichocki N."/>
            <person name="Veneault-Fourrey C."/>
            <person name="LaButti K."/>
            <person name="Lindquist E.A."/>
            <person name="Lipzen A."/>
            <person name="Lundell T."/>
            <person name="Morin E."/>
            <person name="Murat C."/>
            <person name="Riley R."/>
            <person name="Ohm R."/>
            <person name="Sun H."/>
            <person name="Tunlid A."/>
            <person name="Henrissat B."/>
            <person name="Grigoriev I.V."/>
            <person name="Hibbett D.S."/>
            <person name="Martin F."/>
        </authorList>
    </citation>
    <scope>NUCLEOTIDE SEQUENCE [LARGE SCALE GENOMIC DNA]</scope>
    <source>
        <strain evidence="3">Foug A</strain>
    </source>
</reference>
<dbReference type="HOGENOM" id="CLU_883282_0_0_1"/>
<dbReference type="InParanoid" id="A0A0C2ZY20"/>
<dbReference type="EMBL" id="KN822102">
    <property type="protein sequence ID" value="KIM57352.1"/>
    <property type="molecule type" value="Genomic_DNA"/>
</dbReference>
<dbReference type="Proteomes" id="UP000053989">
    <property type="component" value="Unassembled WGS sequence"/>
</dbReference>
<evidence type="ECO:0000313" key="2">
    <source>
        <dbReference type="EMBL" id="KIM57352.1"/>
    </source>
</evidence>
<gene>
    <name evidence="2" type="ORF">SCLCIDRAFT_1141458</name>
</gene>
<keyword evidence="3" id="KW-1185">Reference proteome</keyword>
<sequence>MRNTALSSKRYEGATTSYACTNNLGSRPDRLTPWSRRDLPARHESVDGTGTPLRRDSDMTLVDVPNSKDVSSVVCALQNGFVGAEKNYDSLSKEERMSSVLPTTGVLNNNIADRPESIFKYLDLEEISACPPIPEVQRLTVPGIWSRYNGSGMPDVHNVEIIVGEDLFSPETGRINVITRVYCLSKGKEVPEIDHEDLTLEGLQNSISQWPRKGSLIVQVNPDLTQGKTWLPQALESTPFLDVTPFISPGKNVFRCIFLSNLSDFTFVVCAFPLPPDEAAWRNYNWRSTFLSSTTHAPTSNMGTLFNFTELAVTN</sequence>
<organism evidence="2 3">
    <name type="scientific">Scleroderma citrinum Foug A</name>
    <dbReference type="NCBI Taxonomy" id="1036808"/>
    <lineage>
        <taxon>Eukaryota</taxon>
        <taxon>Fungi</taxon>
        <taxon>Dikarya</taxon>
        <taxon>Basidiomycota</taxon>
        <taxon>Agaricomycotina</taxon>
        <taxon>Agaricomycetes</taxon>
        <taxon>Agaricomycetidae</taxon>
        <taxon>Boletales</taxon>
        <taxon>Sclerodermatineae</taxon>
        <taxon>Sclerodermataceae</taxon>
        <taxon>Scleroderma</taxon>
    </lineage>
</organism>
<proteinExistence type="predicted"/>
<protein>
    <submittedName>
        <fullName evidence="2">Uncharacterized protein</fullName>
    </submittedName>
</protein>
<evidence type="ECO:0000313" key="3">
    <source>
        <dbReference type="Proteomes" id="UP000053989"/>
    </source>
</evidence>
<evidence type="ECO:0000256" key="1">
    <source>
        <dbReference type="SAM" id="MobiDB-lite"/>
    </source>
</evidence>
<feature type="compositionally biased region" description="Basic and acidic residues" evidence="1">
    <location>
        <begin position="27"/>
        <end position="46"/>
    </location>
</feature>